<reference evidence="2 4" key="1">
    <citation type="submission" date="2017-12" db="EMBL/GenBank/DDBJ databases">
        <title>Genomic Encyclopedia of Type Strains, Phase III (KMG-III): the genomes of soil and plant-associated and newly described type strains.</title>
        <authorList>
            <person name="Whitman W."/>
        </authorList>
    </citation>
    <scope>NUCLEOTIDE SEQUENCE [LARGE SCALE GENOMIC DNA]</scope>
    <source>
        <strain evidence="2 4">IP-10</strain>
    </source>
</reference>
<keyword evidence="1" id="KW-0472">Membrane</keyword>
<reference evidence="3 5" key="2">
    <citation type="submission" date="2018-10" db="EMBL/GenBank/DDBJ databases">
        <title>Genomic Encyclopedia of Archaeal and Bacterial Type Strains, Phase II (KMG-II): from individual species to whole genera.</title>
        <authorList>
            <person name="Goeker M."/>
        </authorList>
    </citation>
    <scope>NUCLEOTIDE SEQUENCE [LARGE SCALE GENOMIC DNA]</scope>
    <source>
        <strain evidence="3 5">DSM 21886</strain>
    </source>
</reference>
<evidence type="ECO:0000313" key="2">
    <source>
        <dbReference type="EMBL" id="PKW20522.1"/>
    </source>
</evidence>
<proteinExistence type="predicted"/>
<sequence>MLFIIFLAFMKIIPISFILLLSKKQGVFYTKIYKILLITDTFHRIETGVKFTPFFICIDDTLFI</sequence>
<keyword evidence="1" id="KW-0812">Transmembrane</keyword>
<keyword evidence="4" id="KW-1185">Reference proteome</keyword>
<feature type="transmembrane region" description="Helical" evidence="1">
    <location>
        <begin position="6"/>
        <end position="22"/>
    </location>
</feature>
<evidence type="ECO:0000313" key="5">
    <source>
        <dbReference type="Proteomes" id="UP000275027"/>
    </source>
</evidence>
<dbReference type="EMBL" id="RCCB01000013">
    <property type="protein sequence ID" value="RLJ23965.1"/>
    <property type="molecule type" value="Genomic_DNA"/>
</dbReference>
<name>A0A497U522_9FLAO</name>
<comment type="caution">
    <text evidence="3">The sequence shown here is derived from an EMBL/GenBank/DDBJ whole genome shotgun (WGS) entry which is preliminary data.</text>
</comment>
<dbReference type="Proteomes" id="UP000233767">
    <property type="component" value="Unassembled WGS sequence"/>
</dbReference>
<keyword evidence="1" id="KW-1133">Transmembrane helix</keyword>
<accession>A0A497U522</accession>
<organism evidence="3 5">
    <name type="scientific">Flavobacterium lindanitolerans</name>
    <dbReference type="NCBI Taxonomy" id="428988"/>
    <lineage>
        <taxon>Bacteria</taxon>
        <taxon>Pseudomonadati</taxon>
        <taxon>Bacteroidota</taxon>
        <taxon>Flavobacteriia</taxon>
        <taxon>Flavobacteriales</taxon>
        <taxon>Flavobacteriaceae</taxon>
        <taxon>Flavobacterium</taxon>
    </lineage>
</organism>
<dbReference type="AlphaFoldDB" id="A0A497U522"/>
<evidence type="ECO:0000313" key="4">
    <source>
        <dbReference type="Proteomes" id="UP000233767"/>
    </source>
</evidence>
<protein>
    <submittedName>
        <fullName evidence="3">Uncharacterized protein</fullName>
    </submittedName>
</protein>
<dbReference type="Proteomes" id="UP000275027">
    <property type="component" value="Unassembled WGS sequence"/>
</dbReference>
<gene>
    <name evidence="2" type="ORF">B0G92_2670</name>
    <name evidence="3" type="ORF">CLV50_2680</name>
</gene>
<evidence type="ECO:0000256" key="1">
    <source>
        <dbReference type="SAM" id="Phobius"/>
    </source>
</evidence>
<dbReference type="EMBL" id="PJND01000009">
    <property type="protein sequence ID" value="PKW20522.1"/>
    <property type="molecule type" value="Genomic_DNA"/>
</dbReference>
<evidence type="ECO:0000313" key="3">
    <source>
        <dbReference type="EMBL" id="RLJ23965.1"/>
    </source>
</evidence>